<evidence type="ECO:0000256" key="4">
    <source>
        <dbReference type="ARBA" id="ARBA00022475"/>
    </source>
</evidence>
<evidence type="ECO:0000256" key="7">
    <source>
        <dbReference type="ARBA" id="ARBA00023136"/>
    </source>
</evidence>
<feature type="transmembrane region" description="Helical" evidence="8">
    <location>
        <begin position="389"/>
        <end position="409"/>
    </location>
</feature>
<evidence type="ECO:0000313" key="11">
    <source>
        <dbReference type="Proteomes" id="UP001519289"/>
    </source>
</evidence>
<dbReference type="InterPro" id="IPR036721">
    <property type="entry name" value="RCK_C_sf"/>
</dbReference>
<evidence type="ECO:0000256" key="6">
    <source>
        <dbReference type="ARBA" id="ARBA00022989"/>
    </source>
</evidence>
<dbReference type="Proteomes" id="UP001519289">
    <property type="component" value="Unassembled WGS sequence"/>
</dbReference>
<evidence type="ECO:0000256" key="1">
    <source>
        <dbReference type="ARBA" id="ARBA00004651"/>
    </source>
</evidence>
<evidence type="ECO:0000313" key="10">
    <source>
        <dbReference type="EMBL" id="MBP2018202.1"/>
    </source>
</evidence>
<keyword evidence="5 8" id="KW-0812">Transmembrane</keyword>
<protein>
    <submittedName>
        <fullName evidence="10">Transport protein</fullName>
    </submittedName>
</protein>
<gene>
    <name evidence="10" type="ORF">J2Z79_001601</name>
</gene>
<feature type="transmembrane region" description="Helical" evidence="8">
    <location>
        <begin position="152"/>
        <end position="173"/>
    </location>
</feature>
<dbReference type="NCBIfam" id="TIGR01625">
    <property type="entry name" value="YidE_YbjL_dupl"/>
    <property type="match status" value="2"/>
</dbReference>
<keyword evidence="4" id="KW-1003">Cell membrane</keyword>
<keyword evidence="3" id="KW-0813">Transport</keyword>
<dbReference type="Gene3D" id="3.30.70.1450">
    <property type="entry name" value="Regulator of K+ conductance, C-terminal domain"/>
    <property type="match status" value="1"/>
</dbReference>
<dbReference type="PANTHER" id="PTHR30445">
    <property type="entry name" value="K(+)_H(+) ANTIPORTER SUBUNIT KHTT"/>
    <property type="match status" value="1"/>
</dbReference>
<dbReference type="RefSeq" id="WP_209466333.1">
    <property type="nucleotide sequence ID" value="NZ_JAGGLG010000010.1"/>
</dbReference>
<feature type="transmembrane region" description="Helical" evidence="8">
    <location>
        <begin position="519"/>
        <end position="541"/>
    </location>
</feature>
<feature type="transmembrane region" description="Helical" evidence="8">
    <location>
        <begin position="57"/>
        <end position="75"/>
    </location>
</feature>
<name>A0ABS4JRP4_9FIRM</name>
<feature type="transmembrane region" description="Helical" evidence="8">
    <location>
        <begin position="12"/>
        <end position="45"/>
    </location>
</feature>
<dbReference type="PROSITE" id="PS51202">
    <property type="entry name" value="RCK_C"/>
    <property type="match status" value="2"/>
</dbReference>
<dbReference type="EMBL" id="JAGGLG010000010">
    <property type="protein sequence ID" value="MBP2018202.1"/>
    <property type="molecule type" value="Genomic_DNA"/>
</dbReference>
<evidence type="ECO:0000256" key="5">
    <source>
        <dbReference type="ARBA" id="ARBA00022692"/>
    </source>
</evidence>
<keyword evidence="7 8" id="KW-0472">Membrane</keyword>
<evidence type="ECO:0000256" key="3">
    <source>
        <dbReference type="ARBA" id="ARBA00022448"/>
    </source>
</evidence>
<feature type="transmembrane region" description="Helical" evidence="8">
    <location>
        <begin position="416"/>
        <end position="439"/>
    </location>
</feature>
<dbReference type="Pfam" id="PF06826">
    <property type="entry name" value="Asp-Al_Ex"/>
    <property type="match status" value="2"/>
</dbReference>
<dbReference type="InterPro" id="IPR006037">
    <property type="entry name" value="RCK_C"/>
</dbReference>
<comment type="similarity">
    <text evidence="2">Belongs to the AAE transporter (TC 2.A.81) family.</text>
</comment>
<feature type="transmembrane region" description="Helical" evidence="8">
    <location>
        <begin position="87"/>
        <end position="106"/>
    </location>
</feature>
<dbReference type="PANTHER" id="PTHR30445:SF3">
    <property type="entry name" value="TRANSPORT PROTEIN YIDE-RELATED"/>
    <property type="match status" value="1"/>
</dbReference>
<sequence length="542" mass="58331">MLGILQDNPLLLLFLVAGIGFPLGRIQVAGVRLGVAAVLFVGLAFGALDPSLKLPELVYQFGLALFVYCVGLSSGHGFFRSFRGQGLVYSLLAAAVILLAALLLLIPHYLLEMSPAETAGVFAGLLTSTPALAAAVEYLSRSGGAGQITEPVVGYSIAYPVSVIGMILAIYLARRLFRIDYLAEARSLKDMPGVPEEITSWTLRVDRPEAVGRSVHDLVVVHRLKVVFGRIRRGEHAEVASWGSRLELGDLVTAVGTVEELERAAQVIGCVSDQEADLDRSEVDTRQVFVSNPDVAGRTLRELELTHRFGVIVSRVWRGDMEFLPHADMVLELGDRVRVLARRERMDEVAHYLGDSFRAVSEIDVATLGLGMVAGIGVGLLPIPLPGGITIRLGLAGGPLIVALLLGFLQRTGPLVWVLPYSANLLLRQLGLTIFLAAIGTRSGYEFAHMLTQARGWAILGASGAITFLCAWAMLYVGYRWLRIPMGLLTGLLSGMQTQSATLGYALEEAQNDLPNVGYVSVYPVAMVTKIILAPVLIALLS</sequence>
<keyword evidence="11" id="KW-1185">Reference proteome</keyword>
<dbReference type="InterPro" id="IPR050144">
    <property type="entry name" value="AAE_transporter"/>
</dbReference>
<evidence type="ECO:0000256" key="8">
    <source>
        <dbReference type="SAM" id="Phobius"/>
    </source>
</evidence>
<evidence type="ECO:0000256" key="2">
    <source>
        <dbReference type="ARBA" id="ARBA00009854"/>
    </source>
</evidence>
<organism evidence="10 11">
    <name type="scientific">Symbiobacterium terraclitae</name>
    <dbReference type="NCBI Taxonomy" id="557451"/>
    <lineage>
        <taxon>Bacteria</taxon>
        <taxon>Bacillati</taxon>
        <taxon>Bacillota</taxon>
        <taxon>Clostridia</taxon>
        <taxon>Eubacteriales</taxon>
        <taxon>Symbiobacteriaceae</taxon>
        <taxon>Symbiobacterium</taxon>
    </lineage>
</organism>
<evidence type="ECO:0000259" key="9">
    <source>
        <dbReference type="PROSITE" id="PS51202"/>
    </source>
</evidence>
<keyword evidence="6 8" id="KW-1133">Transmembrane helix</keyword>
<dbReference type="SUPFAM" id="SSF116726">
    <property type="entry name" value="TrkA C-terminal domain-like"/>
    <property type="match status" value="2"/>
</dbReference>
<reference evidence="10 11" key="1">
    <citation type="submission" date="2021-03" db="EMBL/GenBank/DDBJ databases">
        <title>Genomic Encyclopedia of Type Strains, Phase IV (KMG-IV): sequencing the most valuable type-strain genomes for metagenomic binning, comparative biology and taxonomic classification.</title>
        <authorList>
            <person name="Goeker M."/>
        </authorList>
    </citation>
    <scope>NUCLEOTIDE SEQUENCE [LARGE SCALE GENOMIC DNA]</scope>
    <source>
        <strain evidence="10 11">DSM 27138</strain>
    </source>
</reference>
<comment type="subcellular location">
    <subcellularLocation>
        <location evidence="1">Cell membrane</location>
        <topology evidence="1">Multi-pass membrane protein</topology>
    </subcellularLocation>
</comment>
<feature type="domain" description="RCK C-terminal" evidence="9">
    <location>
        <begin position="273"/>
        <end position="355"/>
    </location>
</feature>
<feature type="transmembrane region" description="Helical" evidence="8">
    <location>
        <begin position="365"/>
        <end position="383"/>
    </location>
</feature>
<proteinExistence type="inferred from homology"/>
<feature type="transmembrane region" description="Helical" evidence="8">
    <location>
        <begin position="459"/>
        <end position="479"/>
    </location>
</feature>
<dbReference type="Pfam" id="PF02080">
    <property type="entry name" value="TrkA_C"/>
    <property type="match status" value="1"/>
</dbReference>
<feature type="domain" description="RCK C-terminal" evidence="9">
    <location>
        <begin position="186"/>
        <end position="270"/>
    </location>
</feature>
<comment type="caution">
    <text evidence="10">The sequence shown here is derived from an EMBL/GenBank/DDBJ whole genome shotgun (WGS) entry which is preliminary data.</text>
</comment>
<accession>A0ABS4JRP4</accession>
<dbReference type="InterPro" id="IPR006512">
    <property type="entry name" value="YidE_YbjL"/>
</dbReference>
<feature type="transmembrane region" description="Helical" evidence="8">
    <location>
        <begin position="118"/>
        <end position="140"/>
    </location>
</feature>